<protein>
    <recommendedName>
        <fullName evidence="3">CBM-cenC domain-containing protein</fullName>
    </recommendedName>
</protein>
<dbReference type="RefSeq" id="WP_235324035.1">
    <property type="nucleotide sequence ID" value="NZ_JAFBIT010000003.1"/>
</dbReference>
<accession>A0ABS9CPD4</accession>
<dbReference type="Gene3D" id="2.60.120.260">
    <property type="entry name" value="Galactose-binding domain-like"/>
    <property type="match status" value="1"/>
</dbReference>
<keyword evidence="2" id="KW-1185">Reference proteome</keyword>
<reference evidence="1 2" key="1">
    <citation type="submission" date="2020-12" db="EMBL/GenBank/DDBJ databases">
        <title>Whole genome sequences of gut porcine anaerobes.</title>
        <authorList>
            <person name="Kubasova T."/>
            <person name="Jahodarova E."/>
            <person name="Rychlik I."/>
        </authorList>
    </citation>
    <scope>NUCLEOTIDE SEQUENCE [LARGE SCALE GENOMIC DNA]</scope>
    <source>
        <strain evidence="1 2">An867</strain>
    </source>
</reference>
<name>A0ABS9CPD4_9FIRM</name>
<organism evidence="1 2">
    <name type="scientific">Anaeromassilibacillus senegalensis</name>
    <dbReference type="NCBI Taxonomy" id="1673717"/>
    <lineage>
        <taxon>Bacteria</taxon>
        <taxon>Bacillati</taxon>
        <taxon>Bacillota</taxon>
        <taxon>Clostridia</taxon>
        <taxon>Eubacteriales</taxon>
        <taxon>Acutalibacteraceae</taxon>
        <taxon>Anaeromassilibacillus</taxon>
    </lineage>
</organism>
<sequence length="362" mass="39674">MKAIGQFTITNICDVVASETAPENPYVGQLWVDTSASPPETKIWNGAEWVVQNDIETLRTTISILTTKSAELQSTIDGLNSYVGTMTETIETVSDNLGNEHQTVLEMQAQMSQLQQTIDGLTVQVTNQYAGGLNFIQNSAGLNGISDDWVKTGTVTVDTSTDTQNNTTSDSCFVLGASSTLKQTVTGLVTGQSYAFSLRAKKTGSSYSSYIRVQYNGNKYAYFFNQTTTFGWQDFSLVIDDITDSTVVFYIYNRIASLYVSDIMMVEGPTVHNWTPAPNEIYTNEVKIDKHGIAVSNAASSQRTVITNTEFAGYYNDEVIFTLNKDETQTKKTTVDGELTVGKTKFVPMSTASEGLNIVILD</sequence>
<evidence type="ECO:0000313" key="2">
    <source>
        <dbReference type="Proteomes" id="UP001299220"/>
    </source>
</evidence>
<proteinExistence type="predicted"/>
<evidence type="ECO:0008006" key="3">
    <source>
        <dbReference type="Google" id="ProtNLM"/>
    </source>
</evidence>
<dbReference type="EMBL" id="JAFBIT010000003">
    <property type="protein sequence ID" value="MCF2653008.1"/>
    <property type="molecule type" value="Genomic_DNA"/>
</dbReference>
<dbReference type="Proteomes" id="UP001299220">
    <property type="component" value="Unassembled WGS sequence"/>
</dbReference>
<gene>
    <name evidence="1" type="ORF">JQM67_10380</name>
</gene>
<evidence type="ECO:0000313" key="1">
    <source>
        <dbReference type="EMBL" id="MCF2653008.1"/>
    </source>
</evidence>
<comment type="caution">
    <text evidence="1">The sequence shown here is derived from an EMBL/GenBank/DDBJ whole genome shotgun (WGS) entry which is preliminary data.</text>
</comment>